<evidence type="ECO:0000313" key="1">
    <source>
        <dbReference type="EMBL" id="WQG86176.1"/>
    </source>
</evidence>
<proteinExistence type="predicted"/>
<accession>A0ABZ0X6E2</accession>
<protein>
    <submittedName>
        <fullName evidence="1">Uncharacterized protein</fullName>
    </submittedName>
</protein>
<name>A0ABZ0X6E2_9GAMM</name>
<reference evidence="1 2" key="1">
    <citation type="submission" date="2023-11" db="EMBL/GenBank/DDBJ databases">
        <title>MicrobeMod: A computational toolkit for identifying prokaryotic methylation and restriction-modification with nanopore sequencing.</title>
        <authorList>
            <person name="Crits-Christoph A."/>
            <person name="Kang S.C."/>
            <person name="Lee H."/>
            <person name="Ostrov N."/>
        </authorList>
    </citation>
    <scope>NUCLEOTIDE SEQUENCE [LARGE SCALE GENOMIC DNA]</scope>
    <source>
        <strain evidence="1 2">DSMZ 16071</strain>
    </source>
</reference>
<evidence type="ECO:0000313" key="2">
    <source>
        <dbReference type="Proteomes" id="UP001324185"/>
    </source>
</evidence>
<sequence>MDIILLKECALSLKRLIEKYSSDPEVKLLATALEELIEDILNDRVGLPLDSSQIPGRKLMEETNIRQYKDLSSTYSTFVLEASGGDDTWGDLRKIVNDIKKEIKN</sequence>
<gene>
    <name evidence="1" type="ORF">SR900_04605</name>
</gene>
<dbReference type="EMBL" id="CP140158">
    <property type="protein sequence ID" value="WQG86176.1"/>
    <property type="molecule type" value="Genomic_DNA"/>
</dbReference>
<dbReference type="RefSeq" id="WP_018624205.1">
    <property type="nucleotide sequence ID" value="NZ_CP140158.1"/>
</dbReference>
<dbReference type="Proteomes" id="UP001324185">
    <property type="component" value="Chromosome"/>
</dbReference>
<keyword evidence="2" id="KW-1185">Reference proteome</keyword>
<organism evidence="1 2">
    <name type="scientific">Kangiella aquimarina</name>
    <dbReference type="NCBI Taxonomy" id="261965"/>
    <lineage>
        <taxon>Bacteria</taxon>
        <taxon>Pseudomonadati</taxon>
        <taxon>Pseudomonadota</taxon>
        <taxon>Gammaproteobacteria</taxon>
        <taxon>Kangiellales</taxon>
        <taxon>Kangiellaceae</taxon>
        <taxon>Kangiella</taxon>
    </lineage>
</organism>